<dbReference type="GO" id="GO:0003677">
    <property type="term" value="F:DNA binding"/>
    <property type="evidence" value="ECO:0007669"/>
    <property type="project" value="UniProtKB-KW"/>
</dbReference>
<dbReference type="EMBL" id="QLMA01000008">
    <property type="protein sequence ID" value="RAJ76784.1"/>
    <property type="molecule type" value="Genomic_DNA"/>
</dbReference>
<gene>
    <name evidence="4" type="ORF">CLV59_108305</name>
</gene>
<dbReference type="OrthoDB" id="1646880at2"/>
<dbReference type="Proteomes" id="UP000249819">
    <property type="component" value="Unassembled WGS sequence"/>
</dbReference>
<feature type="domain" description="Response regulatory" evidence="2">
    <location>
        <begin position="6"/>
        <end position="117"/>
    </location>
</feature>
<dbReference type="SUPFAM" id="SSF52172">
    <property type="entry name" value="CheY-like"/>
    <property type="match status" value="1"/>
</dbReference>
<comment type="caution">
    <text evidence="4">The sequence shown here is derived from an EMBL/GenBank/DDBJ whole genome shotgun (WGS) entry which is preliminary data.</text>
</comment>
<keyword evidence="1" id="KW-0597">Phosphoprotein</keyword>
<keyword evidence="5" id="KW-1185">Reference proteome</keyword>
<sequence>MKNKINCIILDDEPFAVKLIADYASKVPQLQVLYADSDVFKAIEVLKRESVDLIFLDIQMPQLTGIELMQLFNQQHNFIITSAYPQYALDAYQFHVIDFLLKPVTFNRFFQSIEKYNRWQQTFQSNDTNDFLFVKADRKHYKIAPDSILYIEGLKDYIRIHTQEEKIMVLENMKDILEKLPQKQFVRIHRSYIIPLDKIKVIEGNQIQLTDGTYLPIGETYRKLVNEWVDRK</sequence>
<dbReference type="AlphaFoldDB" id="A0A327VQR7"/>
<feature type="domain" description="HTH LytTR-type" evidence="3">
    <location>
        <begin position="132"/>
        <end position="231"/>
    </location>
</feature>
<evidence type="ECO:0000259" key="2">
    <source>
        <dbReference type="PROSITE" id="PS50110"/>
    </source>
</evidence>
<accession>A0A327VQR7</accession>
<dbReference type="InterPro" id="IPR046947">
    <property type="entry name" value="LytR-like"/>
</dbReference>
<dbReference type="PANTHER" id="PTHR37299">
    <property type="entry name" value="TRANSCRIPTIONAL REGULATOR-RELATED"/>
    <property type="match status" value="1"/>
</dbReference>
<dbReference type="PROSITE" id="PS50930">
    <property type="entry name" value="HTH_LYTTR"/>
    <property type="match status" value="1"/>
</dbReference>
<evidence type="ECO:0000313" key="5">
    <source>
        <dbReference type="Proteomes" id="UP000249819"/>
    </source>
</evidence>
<feature type="modified residue" description="4-aspartylphosphate" evidence="1">
    <location>
        <position position="57"/>
    </location>
</feature>
<dbReference type="SMART" id="SM00850">
    <property type="entry name" value="LytTR"/>
    <property type="match status" value="1"/>
</dbReference>
<organism evidence="4 5">
    <name type="scientific">Chitinophaga dinghuensis</name>
    <dbReference type="NCBI Taxonomy" id="1539050"/>
    <lineage>
        <taxon>Bacteria</taxon>
        <taxon>Pseudomonadati</taxon>
        <taxon>Bacteroidota</taxon>
        <taxon>Chitinophagia</taxon>
        <taxon>Chitinophagales</taxon>
        <taxon>Chitinophagaceae</taxon>
        <taxon>Chitinophaga</taxon>
    </lineage>
</organism>
<evidence type="ECO:0000313" key="4">
    <source>
        <dbReference type="EMBL" id="RAJ76784.1"/>
    </source>
</evidence>
<reference evidence="4 5" key="1">
    <citation type="submission" date="2018-06" db="EMBL/GenBank/DDBJ databases">
        <title>Genomic Encyclopedia of Archaeal and Bacterial Type Strains, Phase II (KMG-II): from individual species to whole genera.</title>
        <authorList>
            <person name="Goeker M."/>
        </authorList>
    </citation>
    <scope>NUCLEOTIDE SEQUENCE [LARGE SCALE GENOMIC DNA]</scope>
    <source>
        <strain evidence="4 5">DSM 29821</strain>
    </source>
</reference>
<evidence type="ECO:0000256" key="1">
    <source>
        <dbReference type="PROSITE-ProRule" id="PRU00169"/>
    </source>
</evidence>
<dbReference type="SMART" id="SM00448">
    <property type="entry name" value="REC"/>
    <property type="match status" value="1"/>
</dbReference>
<name>A0A327VQR7_9BACT</name>
<proteinExistence type="predicted"/>
<dbReference type="InterPro" id="IPR011006">
    <property type="entry name" value="CheY-like_superfamily"/>
</dbReference>
<dbReference type="RefSeq" id="WP_111594483.1">
    <property type="nucleotide sequence ID" value="NZ_QLMA01000008.1"/>
</dbReference>
<dbReference type="Pfam" id="PF04397">
    <property type="entry name" value="LytTR"/>
    <property type="match status" value="1"/>
</dbReference>
<protein>
    <submittedName>
        <fullName evidence="4">DNA-binding LytR/AlgR family response regulator</fullName>
    </submittedName>
</protein>
<dbReference type="PANTHER" id="PTHR37299:SF1">
    <property type="entry name" value="STAGE 0 SPORULATION PROTEIN A HOMOLOG"/>
    <property type="match status" value="1"/>
</dbReference>
<dbReference type="InterPro" id="IPR007492">
    <property type="entry name" value="LytTR_DNA-bd_dom"/>
</dbReference>
<dbReference type="PROSITE" id="PS50110">
    <property type="entry name" value="RESPONSE_REGULATORY"/>
    <property type="match status" value="1"/>
</dbReference>
<dbReference type="Gene3D" id="2.40.50.1020">
    <property type="entry name" value="LytTr DNA-binding domain"/>
    <property type="match status" value="1"/>
</dbReference>
<dbReference type="InterPro" id="IPR001789">
    <property type="entry name" value="Sig_transdc_resp-reg_receiver"/>
</dbReference>
<dbReference type="Gene3D" id="3.40.50.2300">
    <property type="match status" value="1"/>
</dbReference>
<dbReference type="Pfam" id="PF00072">
    <property type="entry name" value="Response_reg"/>
    <property type="match status" value="1"/>
</dbReference>
<keyword evidence="4" id="KW-0238">DNA-binding</keyword>
<dbReference type="GO" id="GO:0000156">
    <property type="term" value="F:phosphorelay response regulator activity"/>
    <property type="evidence" value="ECO:0007669"/>
    <property type="project" value="InterPro"/>
</dbReference>
<evidence type="ECO:0000259" key="3">
    <source>
        <dbReference type="PROSITE" id="PS50930"/>
    </source>
</evidence>